<evidence type="ECO:0000256" key="6">
    <source>
        <dbReference type="ARBA" id="ARBA00023098"/>
    </source>
</evidence>
<dbReference type="GO" id="GO:0006654">
    <property type="term" value="P:phosphatidic acid biosynthetic process"/>
    <property type="evidence" value="ECO:0007669"/>
    <property type="project" value="InterPro"/>
</dbReference>
<dbReference type="CDD" id="cd09141">
    <property type="entry name" value="PLDc_vPLD1_2_yPLD_like_2"/>
    <property type="match status" value="1"/>
</dbReference>
<evidence type="ECO:0000313" key="13">
    <source>
        <dbReference type="Proteomes" id="UP000076738"/>
    </source>
</evidence>
<evidence type="ECO:0000256" key="7">
    <source>
        <dbReference type="PIRNR" id="PIRNR009376"/>
    </source>
</evidence>
<feature type="domain" description="PLD phosphodiesterase" evidence="10">
    <location>
        <begin position="545"/>
        <end position="572"/>
    </location>
</feature>
<feature type="domain" description="PLD phosphodiesterase" evidence="10">
    <location>
        <begin position="843"/>
        <end position="870"/>
    </location>
</feature>
<sequence length="1346" mass="153792">MPFPFGSQREGPTSAAEELNIQDELLAGPLAGLMLRMYFERDEQYQRRVPVFLHHLKIRVSDSLHPLHGTHAVFRIECEYANGASRWVIYRELRDFISLHAHYRVANAYAWGNRVELPEFPRTSLPYFNRLRKEGREKGYEVTRADFARLQREALENYLIGLIRTTMFRAEANRLCRFFEISTLSVSLAQRGGVQGKAGILRVASGHTSRKAKGHQLIAWKKSHDPKWWLARESYMVAVDTIADTDIYDVFLFDTDFIIERPKRVYRQGLNFFHLSGHHPHLEDEEETAGAHRHTDAESDETDLPKTGPQRKLFTKLLRSHANGKDEKPDGVNSEKEQQNGVTEQHDPNGVQEDLTLDPSIRKDPRTITENDNKKKGRSNVSQHTFYVQNSQRRLKLIARNERQMHQWIASIERMAAKCVWKGRNRFESFAPIRLNVAAQWLVDGRDYFWNLSRALLLAKERIYIHDWWLSPELYMRRPNKEHYRLDQILRKKAREGVKIYVIVYQEVSSRTTPTDSNYTKQKLMGLHPNILVQRSPSHFATGNFYWAHHEKLCVIDEAIAFMGGLDLCFGRWDTSQHIMIDQGEPGGHGENAQVWPGKDYNNGRVADFFALNKPLEDMHDRSKVPRMPWHDVAVQIVGQPARDICRHFVQRWNWLLRVKAHTRVMPFLLPPPDFHANELDAQGLAGTCEVQICRSCGPWSMGTQNKIELSIQNAYLKAIQMSEHFIYIENQFFITSTQVDDVKIENKIGDALVNRIIRAHREGTPWRACILIPVLPGFPFPIDHSDASSVRIILECQNRTIARGPDSIFARLRREGIDPDDYITFFSLRGWGKFESGVLTTEQVYIHGKIMLVDDRIALIGSANINERSQRGDRDSELLSVIRDTDMIDGRMAGKPYKVGRFVHTLRMRLMREHLGVDVDAIYNDDLMANSPVTPADEIQKWDPEGEQQDQPGDGVTRLHHHLNRVERAYERDIGGQAGQVAFGLGEITSRAGGKMFHKAREALGLKSDHIDAVIGDKTVERERHMVDQDGKYKQGFASSIVPTLEEKVIAERLPKQAERGDVALREPDEVPEGTVRENGQPQSEEKHLPRDVEEPLGAPALSVEGDNQALGELNPMFSENNIALSARQALRKQLDAKIHAHPWNVPTPAPVIDPDGFMDPVCPEFFEDVWIAAAVHNTEAYRKVFRCVPDDLVTTWKQYKEYIAWQERLDRPAVVDMQPDQPKNLSHIPGELGNINMPGKQSSKVPSSPAETSSSDNHGESETATKVEGMSGGSSAAAGAGKGEKRPSRPDEPFEQWERDEMENLLKHVKGHLVLYPTRFLEGEDMANNFLFTSDRVFPMPIYD</sequence>
<dbReference type="EC" id="3.1.4.4" evidence="7"/>
<evidence type="ECO:0000313" key="12">
    <source>
        <dbReference type="EMBL" id="KZO97011.1"/>
    </source>
</evidence>
<evidence type="ECO:0000259" key="10">
    <source>
        <dbReference type="PROSITE" id="PS50035"/>
    </source>
</evidence>
<evidence type="ECO:0000256" key="4">
    <source>
        <dbReference type="ARBA" id="ARBA00022801"/>
    </source>
</evidence>
<gene>
    <name evidence="12" type="ORF">CALVIDRAFT_480460</name>
</gene>
<feature type="domain" description="PH" evidence="9">
    <location>
        <begin position="370"/>
        <end position="417"/>
    </location>
</feature>
<evidence type="ECO:0000256" key="5">
    <source>
        <dbReference type="ARBA" id="ARBA00022963"/>
    </source>
</evidence>
<feature type="region of interest" description="Disordered" evidence="8">
    <location>
        <begin position="1219"/>
        <end position="1295"/>
    </location>
</feature>
<feature type="domain" description="PX" evidence="11">
    <location>
        <begin position="52"/>
        <end position="186"/>
    </location>
</feature>
<evidence type="ECO:0000256" key="8">
    <source>
        <dbReference type="SAM" id="MobiDB-lite"/>
    </source>
</evidence>
<dbReference type="FunFam" id="3.30.870.10:FF:000011">
    <property type="entry name" value="Phospholipase"/>
    <property type="match status" value="1"/>
</dbReference>
<feature type="region of interest" description="Disordered" evidence="8">
    <location>
        <begin position="281"/>
        <end position="385"/>
    </location>
</feature>
<accession>A0A167MS57</accession>
<evidence type="ECO:0000259" key="9">
    <source>
        <dbReference type="PROSITE" id="PS50003"/>
    </source>
</evidence>
<dbReference type="Gene3D" id="3.30.1520.10">
    <property type="entry name" value="Phox-like domain"/>
    <property type="match status" value="1"/>
</dbReference>
<dbReference type="GO" id="GO:0009395">
    <property type="term" value="P:phospholipid catabolic process"/>
    <property type="evidence" value="ECO:0007669"/>
    <property type="project" value="TreeGrafter"/>
</dbReference>
<dbReference type="CDD" id="cd06093">
    <property type="entry name" value="PX_domain"/>
    <property type="match status" value="1"/>
</dbReference>
<dbReference type="PIRSF" id="PIRSF009376">
    <property type="entry name" value="Phospholipase_D_euk"/>
    <property type="match status" value="1"/>
</dbReference>
<reference evidence="12 13" key="1">
    <citation type="journal article" date="2016" name="Mol. Biol. Evol.">
        <title>Comparative Genomics of Early-Diverging Mushroom-Forming Fungi Provides Insights into the Origins of Lignocellulose Decay Capabilities.</title>
        <authorList>
            <person name="Nagy L.G."/>
            <person name="Riley R."/>
            <person name="Tritt A."/>
            <person name="Adam C."/>
            <person name="Daum C."/>
            <person name="Floudas D."/>
            <person name="Sun H."/>
            <person name="Yadav J.S."/>
            <person name="Pangilinan J."/>
            <person name="Larsson K.H."/>
            <person name="Matsuura K."/>
            <person name="Barry K."/>
            <person name="Labutti K."/>
            <person name="Kuo R."/>
            <person name="Ohm R.A."/>
            <person name="Bhattacharya S.S."/>
            <person name="Shirouzu T."/>
            <person name="Yoshinaga Y."/>
            <person name="Martin F.M."/>
            <person name="Grigoriev I.V."/>
            <person name="Hibbett D.S."/>
        </authorList>
    </citation>
    <scope>NUCLEOTIDE SEQUENCE [LARGE SCALE GENOMIC DNA]</scope>
    <source>
        <strain evidence="12 13">TUFC12733</strain>
    </source>
</reference>
<name>A0A167MS57_CALVF</name>
<comment type="similarity">
    <text evidence="2 7">Belongs to the phospholipase D family.</text>
</comment>
<dbReference type="PANTHER" id="PTHR18896">
    <property type="entry name" value="PHOSPHOLIPASE D"/>
    <property type="match status" value="1"/>
</dbReference>
<dbReference type="InterPro" id="IPR016555">
    <property type="entry name" value="PLipase_D_euk"/>
</dbReference>
<dbReference type="SMART" id="SM00155">
    <property type="entry name" value="PLDc"/>
    <property type="match status" value="2"/>
</dbReference>
<dbReference type="Pfam" id="PF00614">
    <property type="entry name" value="PLDc"/>
    <property type="match status" value="1"/>
</dbReference>
<dbReference type="Proteomes" id="UP000076738">
    <property type="component" value="Unassembled WGS sequence"/>
</dbReference>
<dbReference type="EMBL" id="KV417281">
    <property type="protein sequence ID" value="KZO97011.1"/>
    <property type="molecule type" value="Genomic_DNA"/>
</dbReference>
<organism evidence="12 13">
    <name type="scientific">Calocera viscosa (strain TUFC12733)</name>
    <dbReference type="NCBI Taxonomy" id="1330018"/>
    <lineage>
        <taxon>Eukaryota</taxon>
        <taxon>Fungi</taxon>
        <taxon>Dikarya</taxon>
        <taxon>Basidiomycota</taxon>
        <taxon>Agaricomycotina</taxon>
        <taxon>Dacrymycetes</taxon>
        <taxon>Dacrymycetales</taxon>
        <taxon>Dacrymycetaceae</taxon>
        <taxon>Calocera</taxon>
    </lineage>
</organism>
<comment type="catalytic activity">
    <reaction evidence="1 7">
        <text>a 1,2-diacyl-sn-glycero-3-phosphocholine + H2O = a 1,2-diacyl-sn-glycero-3-phosphate + choline + H(+)</text>
        <dbReference type="Rhea" id="RHEA:14445"/>
        <dbReference type="ChEBI" id="CHEBI:15354"/>
        <dbReference type="ChEBI" id="CHEBI:15377"/>
        <dbReference type="ChEBI" id="CHEBI:15378"/>
        <dbReference type="ChEBI" id="CHEBI:57643"/>
        <dbReference type="ChEBI" id="CHEBI:58608"/>
        <dbReference type="EC" id="3.1.4.4"/>
    </reaction>
</comment>
<dbReference type="InterPro" id="IPR001683">
    <property type="entry name" value="PX_dom"/>
</dbReference>
<dbReference type="InterPro" id="IPR036871">
    <property type="entry name" value="PX_dom_sf"/>
</dbReference>
<protein>
    <recommendedName>
        <fullName evidence="7">Phospholipase</fullName>
        <ecNumber evidence="7">3.1.4.4</ecNumber>
    </recommendedName>
</protein>
<keyword evidence="6" id="KW-0443">Lipid metabolism</keyword>
<dbReference type="STRING" id="1330018.A0A167MS57"/>
<dbReference type="PROSITE" id="PS50195">
    <property type="entry name" value="PX"/>
    <property type="match status" value="1"/>
</dbReference>
<evidence type="ECO:0000256" key="2">
    <source>
        <dbReference type="ARBA" id="ARBA00008664"/>
    </source>
</evidence>
<feature type="compositionally biased region" description="Polar residues" evidence="8">
    <location>
        <begin position="1241"/>
        <end position="1258"/>
    </location>
</feature>
<keyword evidence="4 7" id="KW-0378">Hydrolase</keyword>
<proteinExistence type="inferred from homology"/>
<dbReference type="GO" id="GO:0035091">
    <property type="term" value="F:phosphatidylinositol binding"/>
    <property type="evidence" value="ECO:0007669"/>
    <property type="project" value="InterPro"/>
</dbReference>
<dbReference type="GO" id="GO:0004630">
    <property type="term" value="F:phospholipase D activity"/>
    <property type="evidence" value="ECO:0007669"/>
    <property type="project" value="UniProtKB-UniRule"/>
</dbReference>
<dbReference type="CDD" id="cd09138">
    <property type="entry name" value="PLDc_vPLD1_2_yPLD_like_1"/>
    <property type="match status" value="1"/>
</dbReference>
<dbReference type="PROSITE" id="PS50003">
    <property type="entry name" value="PH_DOMAIN"/>
    <property type="match status" value="1"/>
</dbReference>
<feature type="compositionally biased region" description="Basic and acidic residues" evidence="8">
    <location>
        <begin position="1060"/>
        <end position="1070"/>
    </location>
</feature>
<keyword evidence="13" id="KW-1185">Reference proteome</keyword>
<feature type="compositionally biased region" description="Basic and acidic residues" evidence="8">
    <location>
        <begin position="1284"/>
        <end position="1295"/>
    </location>
</feature>
<evidence type="ECO:0000256" key="3">
    <source>
        <dbReference type="ARBA" id="ARBA00022737"/>
    </source>
</evidence>
<feature type="compositionally biased region" description="Basic and acidic residues" evidence="8">
    <location>
        <begin position="323"/>
        <end position="338"/>
    </location>
</feature>
<evidence type="ECO:0000256" key="1">
    <source>
        <dbReference type="ARBA" id="ARBA00000798"/>
    </source>
</evidence>
<feature type="compositionally biased region" description="Basic and acidic residues" evidence="8">
    <location>
        <begin position="360"/>
        <end position="374"/>
    </location>
</feature>
<dbReference type="SUPFAM" id="SSF56024">
    <property type="entry name" value="Phospholipase D/nuclease"/>
    <property type="match status" value="2"/>
</dbReference>
<dbReference type="SUPFAM" id="SSF64268">
    <property type="entry name" value="PX domain"/>
    <property type="match status" value="1"/>
</dbReference>
<dbReference type="InterPro" id="IPR001849">
    <property type="entry name" value="PH_domain"/>
</dbReference>
<feature type="compositionally biased region" description="Basic and acidic residues" evidence="8">
    <location>
        <begin position="1085"/>
        <end position="1094"/>
    </location>
</feature>
<dbReference type="PANTHER" id="PTHR18896:SF76">
    <property type="entry name" value="PHOSPHOLIPASE"/>
    <property type="match status" value="1"/>
</dbReference>
<keyword evidence="3" id="KW-0677">Repeat</keyword>
<feature type="region of interest" description="Disordered" evidence="8">
    <location>
        <begin position="1060"/>
        <end position="1094"/>
    </location>
</feature>
<dbReference type="GO" id="GO:0035556">
    <property type="term" value="P:intracellular signal transduction"/>
    <property type="evidence" value="ECO:0007669"/>
    <property type="project" value="InterPro"/>
</dbReference>
<dbReference type="SMART" id="SM00312">
    <property type="entry name" value="PX"/>
    <property type="match status" value="1"/>
</dbReference>
<dbReference type="Gene3D" id="3.30.870.10">
    <property type="entry name" value="Endonuclease Chain A"/>
    <property type="match status" value="2"/>
</dbReference>
<evidence type="ECO:0000259" key="11">
    <source>
        <dbReference type="PROSITE" id="PS50195"/>
    </source>
</evidence>
<dbReference type="InterPro" id="IPR001736">
    <property type="entry name" value="PLipase_D/transphosphatidylase"/>
</dbReference>
<keyword evidence="5 7" id="KW-0442">Lipid degradation</keyword>
<dbReference type="PROSITE" id="PS50035">
    <property type="entry name" value="PLD"/>
    <property type="match status" value="2"/>
</dbReference>
<dbReference type="InterPro" id="IPR015679">
    <property type="entry name" value="PLipase_D_fam"/>
</dbReference>
<dbReference type="OrthoDB" id="14911at2759"/>